<dbReference type="RefSeq" id="WP_188451689.1">
    <property type="nucleotide sequence ID" value="NZ_BMFS01000004.1"/>
</dbReference>
<proteinExistence type="predicted"/>
<gene>
    <name evidence="2" type="ORF">GCM10007420_12400</name>
</gene>
<keyword evidence="3" id="KW-1185">Reference proteome</keyword>
<evidence type="ECO:0000313" key="3">
    <source>
        <dbReference type="Proteomes" id="UP000648722"/>
    </source>
</evidence>
<feature type="transmembrane region" description="Helical" evidence="1">
    <location>
        <begin position="81"/>
        <end position="104"/>
    </location>
</feature>
<feature type="transmembrane region" description="Helical" evidence="1">
    <location>
        <begin position="130"/>
        <end position="153"/>
    </location>
</feature>
<evidence type="ECO:0000256" key="1">
    <source>
        <dbReference type="SAM" id="Phobius"/>
    </source>
</evidence>
<feature type="transmembrane region" description="Helical" evidence="1">
    <location>
        <begin position="7"/>
        <end position="33"/>
    </location>
</feature>
<dbReference type="EMBL" id="BMFS01000004">
    <property type="protein sequence ID" value="GGG98128.1"/>
    <property type="molecule type" value="Genomic_DNA"/>
</dbReference>
<reference evidence="3" key="1">
    <citation type="journal article" date="2019" name="Int. J. Syst. Evol. Microbiol.">
        <title>The Global Catalogue of Microorganisms (GCM) 10K type strain sequencing project: providing services to taxonomists for standard genome sequencing and annotation.</title>
        <authorList>
            <consortium name="The Broad Institute Genomics Platform"/>
            <consortium name="The Broad Institute Genome Sequencing Center for Infectious Disease"/>
            <person name="Wu L."/>
            <person name="Ma J."/>
        </authorList>
    </citation>
    <scope>NUCLEOTIDE SEQUENCE [LARGE SCALE GENOMIC DNA]</scope>
    <source>
        <strain evidence="3">CGMCC 1.12766</strain>
    </source>
</reference>
<accession>A0ABQ1XMR6</accession>
<keyword evidence="1" id="KW-0812">Transmembrane</keyword>
<name>A0ABQ1XMR6_9PROT</name>
<organism evidence="2 3">
    <name type="scientific">Glycocaulis albus</name>
    <dbReference type="NCBI Taxonomy" id="1382801"/>
    <lineage>
        <taxon>Bacteria</taxon>
        <taxon>Pseudomonadati</taxon>
        <taxon>Pseudomonadota</taxon>
        <taxon>Alphaproteobacteria</taxon>
        <taxon>Maricaulales</taxon>
        <taxon>Maricaulaceae</taxon>
        <taxon>Glycocaulis</taxon>
    </lineage>
</organism>
<dbReference type="Proteomes" id="UP000648722">
    <property type="component" value="Unassembled WGS sequence"/>
</dbReference>
<comment type="caution">
    <text evidence="2">The sequence shown here is derived from an EMBL/GenBank/DDBJ whole genome shotgun (WGS) entry which is preliminary data.</text>
</comment>
<sequence>MSATPGGMFAAFAIAPAFAAALAVLGLIGHLHLTDPAAADVPLADYASMAVSVWFSALMFAYPAAIALFAPLWLILRGLRLWGSFTALLAGAAAGLVAMLAYLYRIYGADLEMQLTGGVPLGELPLAESLFSLALPLIGITAGAIGGLVFTSLERAGR</sequence>
<feature type="transmembrane region" description="Helical" evidence="1">
    <location>
        <begin position="53"/>
        <end position="74"/>
    </location>
</feature>
<keyword evidence="1" id="KW-1133">Transmembrane helix</keyword>
<protein>
    <submittedName>
        <fullName evidence="2">Uncharacterized protein</fullName>
    </submittedName>
</protein>
<evidence type="ECO:0000313" key="2">
    <source>
        <dbReference type="EMBL" id="GGG98128.1"/>
    </source>
</evidence>
<keyword evidence="1" id="KW-0472">Membrane</keyword>